<organism evidence="1 2">
    <name type="scientific">Lactococcus lactis subsp. lactis A12</name>
    <dbReference type="NCBI Taxonomy" id="1137134"/>
    <lineage>
        <taxon>Bacteria</taxon>
        <taxon>Bacillati</taxon>
        <taxon>Bacillota</taxon>
        <taxon>Bacilli</taxon>
        <taxon>Lactobacillales</taxon>
        <taxon>Streptococcaceae</taxon>
        <taxon>Lactococcus</taxon>
    </lineage>
</organism>
<evidence type="ECO:0000313" key="2">
    <source>
        <dbReference type="Proteomes" id="UP000015361"/>
    </source>
</evidence>
<gene>
    <name evidence="1" type="ORF">O9U_06675</name>
</gene>
<proteinExistence type="predicted"/>
<name>S6FUD8_LACLL</name>
<dbReference type="EMBL" id="CBLU010000016">
    <property type="protein sequence ID" value="CDG05167.1"/>
    <property type="molecule type" value="Genomic_DNA"/>
</dbReference>
<dbReference type="Proteomes" id="UP000015361">
    <property type="component" value="Unassembled WGS sequence"/>
</dbReference>
<comment type="caution">
    <text evidence="1">The sequence shown here is derived from an EMBL/GenBank/DDBJ whole genome shotgun (WGS) entry which is preliminary data.</text>
</comment>
<evidence type="ECO:0000313" key="1">
    <source>
        <dbReference type="EMBL" id="CDG05167.1"/>
    </source>
</evidence>
<accession>S6FUD8</accession>
<reference evidence="1 2" key="1">
    <citation type="journal article" date="2013" name="Appl. Environ. Microbiol.">
        <title>The Carbohydrate Metabolism Signature of Lactococcus lactis Strain A12 Reveals Its Sourdough Ecosystem Origin.</title>
        <authorList>
            <person name="Passerini D."/>
            <person name="Coddeville M."/>
            <person name="Le Bourgeois P."/>
            <person name="Loubiere P."/>
            <person name="Ritzenthaler P."/>
            <person name="Fontagne-Faucher C."/>
            <person name="Daveran-Mingot M.L."/>
            <person name="Cocaign-Bousquet M."/>
        </authorList>
    </citation>
    <scope>NUCLEOTIDE SEQUENCE [LARGE SCALE GENOMIC DNA]</scope>
    <source>
        <strain evidence="1 2">A12</strain>
    </source>
</reference>
<dbReference type="AlphaFoldDB" id="S6FUD8"/>
<protein>
    <submittedName>
        <fullName evidence="1">Uncharacterized protein</fullName>
    </submittedName>
</protein>
<sequence length="39" mass="4716">MLKRQQLRFDEANLRNYIAGTTSEDTNNEHYIRKSMKNE</sequence>